<comment type="caution">
    <text evidence="1">The sequence shown here is derived from an EMBL/GenBank/DDBJ whole genome shotgun (WGS) entry which is preliminary data.</text>
</comment>
<name>A0A103ZTA6_BURCE</name>
<dbReference type="AlphaFoldDB" id="A0A103ZTA6"/>
<proteinExistence type="predicted"/>
<dbReference type="Proteomes" id="UP000069001">
    <property type="component" value="Unassembled WGS sequence"/>
</dbReference>
<dbReference type="EMBL" id="LOYH01000029">
    <property type="protein sequence ID" value="KVK85640.1"/>
    <property type="molecule type" value="Genomic_DNA"/>
</dbReference>
<sequence>MWSIGNQKSDARLSRIAQLQRNSGEYRAGSKQQKGRRVAADYYMEPQIVINDSPIGGIGSMIGGLIGNSAAPAMASFISSRRTAPGSSARR</sequence>
<evidence type="ECO:0000313" key="2">
    <source>
        <dbReference type="Proteomes" id="UP000069001"/>
    </source>
</evidence>
<evidence type="ECO:0000313" key="1">
    <source>
        <dbReference type="EMBL" id="KVK85640.1"/>
    </source>
</evidence>
<accession>A0A103ZTA6</accession>
<organism evidence="1 2">
    <name type="scientific">Burkholderia cepacia</name>
    <name type="common">Pseudomonas cepacia</name>
    <dbReference type="NCBI Taxonomy" id="292"/>
    <lineage>
        <taxon>Bacteria</taxon>
        <taxon>Pseudomonadati</taxon>
        <taxon>Pseudomonadota</taxon>
        <taxon>Betaproteobacteria</taxon>
        <taxon>Burkholderiales</taxon>
        <taxon>Burkholderiaceae</taxon>
        <taxon>Burkholderia</taxon>
        <taxon>Burkholderia cepacia complex</taxon>
    </lineage>
</organism>
<gene>
    <name evidence="1" type="ORF">WS90_00075</name>
</gene>
<protein>
    <submittedName>
        <fullName evidence="1">Uncharacterized protein</fullName>
    </submittedName>
</protein>
<reference evidence="1 2" key="1">
    <citation type="submission" date="2015-11" db="EMBL/GenBank/DDBJ databases">
        <title>Expanding the genomic diversity of Burkholderia species for the development of highly accurate diagnostics.</title>
        <authorList>
            <person name="Sahl J."/>
            <person name="Keim P."/>
            <person name="Wagner D."/>
        </authorList>
    </citation>
    <scope>NUCLEOTIDE SEQUENCE [LARGE SCALE GENOMIC DNA]</scope>
    <source>
        <strain evidence="1 2">MSMB1302</strain>
    </source>
</reference>